<dbReference type="InterPro" id="IPR017932">
    <property type="entry name" value="GATase_2_dom"/>
</dbReference>
<feature type="compositionally biased region" description="Basic and acidic residues" evidence="15">
    <location>
        <begin position="917"/>
        <end position="930"/>
    </location>
</feature>
<keyword evidence="13" id="KW-0003">3Fe-4S</keyword>
<keyword evidence="9 17" id="KW-0560">Oxidoreductase</keyword>
<dbReference type="InterPro" id="IPR050711">
    <property type="entry name" value="ET-N_metabolism_enzyme"/>
</dbReference>
<evidence type="ECO:0000256" key="11">
    <source>
        <dbReference type="ARBA" id="ARBA00023014"/>
    </source>
</evidence>
<feature type="domain" description="Glutamine amidotransferase type-2" evidence="16">
    <location>
        <begin position="21"/>
        <end position="418"/>
    </location>
</feature>
<dbReference type="Pfam" id="PF01493">
    <property type="entry name" value="GXGXG"/>
    <property type="match status" value="1"/>
</dbReference>
<keyword evidence="7" id="KW-0479">Metal-binding</keyword>
<dbReference type="InterPro" id="IPR002932">
    <property type="entry name" value="Glu_synthdom"/>
</dbReference>
<evidence type="ECO:0000256" key="10">
    <source>
        <dbReference type="ARBA" id="ARBA00023004"/>
    </source>
</evidence>
<evidence type="ECO:0000259" key="16">
    <source>
        <dbReference type="PROSITE" id="PS51278"/>
    </source>
</evidence>
<evidence type="ECO:0000256" key="1">
    <source>
        <dbReference type="ARBA" id="ARBA00001917"/>
    </source>
</evidence>
<dbReference type="EMBL" id="JAQNDM010000001">
    <property type="protein sequence ID" value="MDC0707152.1"/>
    <property type="molecule type" value="Genomic_DNA"/>
</dbReference>
<evidence type="ECO:0000256" key="4">
    <source>
        <dbReference type="ARBA" id="ARBA00022605"/>
    </source>
</evidence>
<evidence type="ECO:0000256" key="15">
    <source>
        <dbReference type="SAM" id="MobiDB-lite"/>
    </source>
</evidence>
<evidence type="ECO:0000256" key="5">
    <source>
        <dbReference type="ARBA" id="ARBA00022630"/>
    </source>
</evidence>
<dbReference type="EC" id="1.4.1.13" evidence="17"/>
<protein>
    <submittedName>
        <fullName evidence="17">Glutamate synthase large subunit</fullName>
        <ecNumber evidence="17">1.4.1.13</ecNumber>
    </submittedName>
</protein>
<dbReference type="Gene3D" id="3.60.20.10">
    <property type="entry name" value="Glutamine Phosphoribosylpyrophosphate, subunit 1, domain 1"/>
    <property type="match status" value="1"/>
</dbReference>
<comment type="caution">
    <text evidence="17">The sequence shown here is derived from an EMBL/GenBank/DDBJ whole genome shotgun (WGS) entry which is preliminary data.</text>
</comment>
<keyword evidence="8" id="KW-0315">Glutamine amidotransferase</keyword>
<keyword evidence="5" id="KW-0285">Flavoprotein</keyword>
<evidence type="ECO:0000256" key="6">
    <source>
        <dbReference type="ARBA" id="ARBA00022643"/>
    </source>
</evidence>
<name>A0ABT5D0F8_9BACT</name>
<dbReference type="PROSITE" id="PS51278">
    <property type="entry name" value="GATASE_TYPE_2"/>
    <property type="match status" value="1"/>
</dbReference>
<keyword evidence="4" id="KW-0028">Amino-acid biosynthesis</keyword>
<dbReference type="InterPro" id="IPR013785">
    <property type="entry name" value="Aldolase_TIM"/>
</dbReference>
<dbReference type="InterPro" id="IPR036485">
    <property type="entry name" value="Glu_synth_asu_C_sf"/>
</dbReference>
<dbReference type="InterPro" id="IPR002489">
    <property type="entry name" value="Glu_synth_asu_C"/>
</dbReference>
<dbReference type="PANTHER" id="PTHR11938:SF133">
    <property type="entry name" value="GLUTAMATE SYNTHASE (NADH)"/>
    <property type="match status" value="1"/>
</dbReference>
<comment type="cofactor">
    <cofactor evidence="1">
        <name>FMN</name>
        <dbReference type="ChEBI" id="CHEBI:58210"/>
    </cofactor>
</comment>
<dbReference type="CDD" id="cd00982">
    <property type="entry name" value="gltB_C"/>
    <property type="match status" value="1"/>
</dbReference>
<keyword evidence="12" id="KW-0314">Glutamate biosynthesis</keyword>
<dbReference type="SUPFAM" id="SSF69336">
    <property type="entry name" value="Alpha subunit of glutamate synthase, C-terminal domain"/>
    <property type="match status" value="1"/>
</dbReference>
<dbReference type="Pfam" id="PF04898">
    <property type="entry name" value="Glu_syn_central"/>
    <property type="match status" value="1"/>
</dbReference>
<keyword evidence="6" id="KW-0288">FMN</keyword>
<dbReference type="GO" id="GO:0004355">
    <property type="term" value="F:glutamate synthase (NADPH) activity"/>
    <property type="evidence" value="ECO:0007669"/>
    <property type="project" value="UniProtKB-EC"/>
</dbReference>
<proteinExistence type="inferred from homology"/>
<feature type="region of interest" description="Disordered" evidence="15">
    <location>
        <begin position="908"/>
        <end position="930"/>
    </location>
</feature>
<dbReference type="Gene3D" id="3.20.20.70">
    <property type="entry name" value="Aldolase class I"/>
    <property type="match status" value="2"/>
</dbReference>
<evidence type="ECO:0000256" key="2">
    <source>
        <dbReference type="ARBA" id="ARBA00001927"/>
    </source>
</evidence>
<evidence type="ECO:0000313" key="17">
    <source>
        <dbReference type="EMBL" id="MDC0707152.1"/>
    </source>
</evidence>
<dbReference type="CDD" id="cd02808">
    <property type="entry name" value="GltS_FMN"/>
    <property type="match status" value="1"/>
</dbReference>
<sequence>MSSFIPGRYGLYEPEMEHDACGVGFVVHIKGERSRSIVEEGLELLNRLSHRAAAGRDPETGDGAGILIQMPHRFFEREVPRLGFELPPRRQYAVAQAFLPPDPQARAACEAILEEVVAEEGQRVLGWRDVPVAPEHLGTVAREVAPVIRQLFVARRRVVPSAFERKLYRIRKLAGNRVEARGVDPNKRFHVASFSAETIVYKGLLLPRQLPLFYVDLQHPEMVSALALVHSRFSTNTFPTWELAQPFRYIAHNGEINTLRGNRNWMTARRGLLQSARFGGSLEPLFPLIVPGKSDSAQFDNMMELLCLGGRTLPHALMMMIPEAWEGHATMSDERRAFYEYSSALLEPWDGPAAIAFTDGQLIGATLDRNGLRPARYLVTEDDRVILSSETGVLDVHPSQVRRKGRLTPGRMLLVDTTEGRILEDEEVKADISGRWPYRRWLQRNVFTFDDLPTRPAPARLTGQELWRLQRAFGYTDEDTRLLLRPMAETGKEPVGSMGTDTPLAVLSDQAPSLFSYFHQLFAQVTNPPIDPIREALVMTLGTGLGPEGNTLEETPEQCHRMALPGPILTNGQFARLAAVRGEGVFETHVLSLLYPVDGDEASLEQAVERLCSRAVEAVDAGASILVLSDRGVDAAHVPIPVLLALSSVHQRLVRDGIRMYTGLVVETAEAREVHHFACLFGYGASAVNPYLALDTLRAMAEAGDLQVDHEKAQEQFIHGIEEGLLKVMSKMGISTLQSYRGSQLFEAVGLERHLIERHFTGTPSRIEGVGLPELGREVRERHERGFGQTANLDTAVLPAGGLYQWRRRGETHKWNPATLAKLQTAARTNNPLLFAEYSRLADDETQEHCNLRGLLEVVSEGHTSVPLEEVEPASEIVRRFVTGAMSFGSISAEAHETLAIAMNRIGGRSNSGEGGEESHRYQLDENGDSRRSAIKQVASARFGVTTEYLVNASELQIKMAQGAKPGEGGQLPGHKVDERIARVRWSTPGVTLISPPPHHDIYSIEDLSQLIYDLQSVNPQARVSVKLVSEVGVGTIAAGVSKAGAGCVVISGYEGGTGASPLSSIKHAGLPWELGLAETQQVLVHNGLRSRIRVQVDGGLRTAKDVLMAAMMGAEEFGMATASLIALGCIMLRKCHLNTCSVGIATQDLALRERFHGKPEHVVNFFYMVAEDLRRQMAALGFRKLEEAVGRVDLLRQRSSMAHWKARKVNLSALLEPPKAPASEPRRCDTPHRKDVSDHLDHELLRNAGPALEGSSPTFLTRPVSNIHRAVGAMLSGEIAKRHGARGLPDGQLRIRLQGSAGQSFGAFLASGVTLELEGDSNDYLGKGLSGGRIIVYPPSSSRFVPEENVLVGNTVLYGATAGEVYLRGLAGERFAVRNSGAQAVVEGVGDHGCEYMTGGVVVVLGPTGRNFAAGMSGGTAYVLDRERTFRKSCNLEMVELESLVDESELWLVHGMIERHFHHTNSTLARRVLDNWELMVPQFVKVMPTDYKRVLQARRAARKPPSVMPQRLHAVGSEG</sequence>
<evidence type="ECO:0000256" key="13">
    <source>
        <dbReference type="ARBA" id="ARBA00023291"/>
    </source>
</evidence>
<evidence type="ECO:0000256" key="7">
    <source>
        <dbReference type="ARBA" id="ARBA00022723"/>
    </source>
</evidence>
<dbReference type="Gene3D" id="2.160.20.60">
    <property type="entry name" value="Glutamate synthase, alpha subunit, C-terminal domain"/>
    <property type="match status" value="1"/>
</dbReference>
<evidence type="ECO:0000256" key="3">
    <source>
        <dbReference type="ARBA" id="ARBA00009716"/>
    </source>
</evidence>
<dbReference type="RefSeq" id="WP_272134400.1">
    <property type="nucleotide sequence ID" value="NZ_JAQNDM010000001.1"/>
</dbReference>
<keyword evidence="18" id="KW-1185">Reference proteome</keyword>
<dbReference type="InterPro" id="IPR029055">
    <property type="entry name" value="Ntn_hydrolases_N"/>
</dbReference>
<gene>
    <name evidence="17" type="primary">gltB</name>
    <name evidence="17" type="ORF">POL68_01600</name>
</gene>
<dbReference type="PANTHER" id="PTHR11938">
    <property type="entry name" value="FAD NADPH DEHYDROGENASE/OXIDOREDUCTASE"/>
    <property type="match status" value="1"/>
</dbReference>
<dbReference type="Pfam" id="PF00310">
    <property type="entry name" value="GATase_2"/>
    <property type="match status" value="1"/>
</dbReference>
<keyword evidence="11" id="KW-0411">Iron-sulfur</keyword>
<dbReference type="SUPFAM" id="SSF56235">
    <property type="entry name" value="N-terminal nucleophile aminohydrolases (Ntn hydrolases)"/>
    <property type="match status" value="1"/>
</dbReference>
<keyword evidence="10" id="KW-0408">Iron</keyword>
<dbReference type="InterPro" id="IPR006982">
    <property type="entry name" value="Glu_synth_centr_N"/>
</dbReference>
<evidence type="ECO:0000256" key="12">
    <source>
        <dbReference type="ARBA" id="ARBA00023164"/>
    </source>
</evidence>
<organism evidence="17 18">
    <name type="scientific">Stigmatella ashevillensis</name>
    <dbReference type="NCBI Taxonomy" id="2995309"/>
    <lineage>
        <taxon>Bacteria</taxon>
        <taxon>Pseudomonadati</taxon>
        <taxon>Myxococcota</taxon>
        <taxon>Myxococcia</taxon>
        <taxon>Myxococcales</taxon>
        <taxon>Cystobacterineae</taxon>
        <taxon>Archangiaceae</taxon>
        <taxon>Stigmatella</taxon>
    </lineage>
</organism>
<reference evidence="17 18" key="1">
    <citation type="submission" date="2022-11" db="EMBL/GenBank/DDBJ databases">
        <title>Minimal conservation of predation-associated metabolite biosynthetic gene clusters underscores biosynthetic potential of Myxococcota including descriptions for ten novel species: Archangium lansinium sp. nov., Myxococcus landrumus sp. nov., Nannocystis bai.</title>
        <authorList>
            <person name="Ahearne A."/>
            <person name="Stevens C."/>
            <person name="Dowd S."/>
        </authorList>
    </citation>
    <scope>NUCLEOTIDE SEQUENCE [LARGE SCALE GENOMIC DNA]</scope>
    <source>
        <strain evidence="17 18">NCWAL01</strain>
    </source>
</reference>
<dbReference type="NCBIfam" id="NF008730">
    <property type="entry name" value="PRK11750.1"/>
    <property type="match status" value="1"/>
</dbReference>
<comment type="cofactor">
    <cofactor evidence="2">
        <name>[3Fe-4S] cluster</name>
        <dbReference type="ChEBI" id="CHEBI:21137"/>
    </cofactor>
</comment>
<dbReference type="Pfam" id="PF01645">
    <property type="entry name" value="Glu_synthase"/>
    <property type="match status" value="1"/>
</dbReference>
<evidence type="ECO:0000313" key="18">
    <source>
        <dbReference type="Proteomes" id="UP001221838"/>
    </source>
</evidence>
<dbReference type="Proteomes" id="UP001221838">
    <property type="component" value="Unassembled WGS sequence"/>
</dbReference>
<evidence type="ECO:0000256" key="14">
    <source>
        <dbReference type="ARBA" id="ARBA00029440"/>
    </source>
</evidence>
<comment type="similarity">
    <text evidence="3">Belongs to the glutamate synthase family.</text>
</comment>
<dbReference type="SUPFAM" id="SSF51395">
    <property type="entry name" value="FMN-linked oxidoreductases"/>
    <property type="match status" value="1"/>
</dbReference>
<comment type="pathway">
    <text evidence="14">Amino-acid biosynthesis.</text>
</comment>
<accession>A0ABT5D0F8</accession>
<dbReference type="CDD" id="cd00713">
    <property type="entry name" value="GltS"/>
    <property type="match status" value="1"/>
</dbReference>
<evidence type="ECO:0000256" key="8">
    <source>
        <dbReference type="ARBA" id="ARBA00022962"/>
    </source>
</evidence>
<evidence type="ECO:0000256" key="9">
    <source>
        <dbReference type="ARBA" id="ARBA00023002"/>
    </source>
</evidence>